<feature type="non-terminal residue" evidence="2">
    <location>
        <position position="179"/>
    </location>
</feature>
<keyword evidence="3" id="KW-1185">Reference proteome</keyword>
<organism evidence="2 3">
    <name type="scientific">Syncephalis pseudoplumigaleata</name>
    <dbReference type="NCBI Taxonomy" id="1712513"/>
    <lineage>
        <taxon>Eukaryota</taxon>
        <taxon>Fungi</taxon>
        <taxon>Fungi incertae sedis</taxon>
        <taxon>Zoopagomycota</taxon>
        <taxon>Zoopagomycotina</taxon>
        <taxon>Zoopagomycetes</taxon>
        <taxon>Zoopagales</taxon>
        <taxon>Piptocephalidaceae</taxon>
        <taxon>Syncephalis</taxon>
    </lineage>
</organism>
<evidence type="ECO:0000313" key="2">
    <source>
        <dbReference type="EMBL" id="RKP22578.1"/>
    </source>
</evidence>
<evidence type="ECO:0000256" key="1">
    <source>
        <dbReference type="SAM" id="MobiDB-lite"/>
    </source>
</evidence>
<name>A0A4P9YSD9_9FUNG</name>
<sequence>MSQPSKHARSNIRRKTQAGDDWAPEVEPEPVAAGDVTEVEETSLEREERERDKDIEERDAFAERLRDRDKQRTKRLIEDRYVKHDTESRKRRNIANDPEARREAVAALRDRSRQEYLKLREEQKVLELQQKIQDEEYLFRDVELTEAERKAHEYDKEVLRIVHERQKIDDKAEGYMMPE</sequence>
<accession>A0A4P9YSD9</accession>
<dbReference type="Proteomes" id="UP000278143">
    <property type="component" value="Unassembled WGS sequence"/>
</dbReference>
<feature type="region of interest" description="Disordered" evidence="1">
    <location>
        <begin position="1"/>
        <end position="57"/>
    </location>
</feature>
<reference evidence="3" key="1">
    <citation type="journal article" date="2018" name="Nat. Microbiol.">
        <title>Leveraging single-cell genomics to expand the fungal tree of life.</title>
        <authorList>
            <person name="Ahrendt S.R."/>
            <person name="Quandt C.A."/>
            <person name="Ciobanu D."/>
            <person name="Clum A."/>
            <person name="Salamov A."/>
            <person name="Andreopoulos B."/>
            <person name="Cheng J.F."/>
            <person name="Woyke T."/>
            <person name="Pelin A."/>
            <person name="Henrissat B."/>
            <person name="Reynolds N.K."/>
            <person name="Benny G.L."/>
            <person name="Smith M.E."/>
            <person name="James T.Y."/>
            <person name="Grigoriev I.V."/>
        </authorList>
    </citation>
    <scope>NUCLEOTIDE SEQUENCE [LARGE SCALE GENOMIC DNA]</scope>
    <source>
        <strain evidence="3">Benny S71-1</strain>
    </source>
</reference>
<dbReference type="OrthoDB" id="10253254at2759"/>
<gene>
    <name evidence="2" type="ORF">SYNPS1DRAFT_31814</name>
</gene>
<feature type="compositionally biased region" description="Basic and acidic residues" evidence="1">
    <location>
        <begin position="43"/>
        <end position="57"/>
    </location>
</feature>
<evidence type="ECO:0000313" key="3">
    <source>
        <dbReference type="Proteomes" id="UP000278143"/>
    </source>
</evidence>
<dbReference type="AlphaFoldDB" id="A0A4P9YSD9"/>
<dbReference type="EMBL" id="KZ991933">
    <property type="protein sequence ID" value="RKP22578.1"/>
    <property type="molecule type" value="Genomic_DNA"/>
</dbReference>
<feature type="compositionally biased region" description="Basic residues" evidence="1">
    <location>
        <begin position="1"/>
        <end position="16"/>
    </location>
</feature>
<proteinExistence type="predicted"/>
<protein>
    <submittedName>
        <fullName evidence="2">Uncharacterized protein</fullName>
    </submittedName>
</protein>